<evidence type="ECO:0000313" key="6">
    <source>
        <dbReference type="EMBL" id="QTQ13573.1"/>
    </source>
</evidence>
<dbReference type="InterPro" id="IPR050107">
    <property type="entry name" value="ABC_carbohydrate_import_ATPase"/>
</dbReference>
<dbReference type="PANTHER" id="PTHR43790:SF9">
    <property type="entry name" value="GALACTOFURANOSE TRANSPORTER ATP-BINDING PROTEIN YTFR"/>
    <property type="match status" value="1"/>
</dbReference>
<dbReference type="KEGG" id="tpav:HRQ91_03370"/>
<evidence type="ECO:0000256" key="2">
    <source>
        <dbReference type="ARBA" id="ARBA00022737"/>
    </source>
</evidence>
<dbReference type="SUPFAM" id="SSF52540">
    <property type="entry name" value="P-loop containing nucleoside triphosphate hydrolases"/>
    <property type="match status" value="2"/>
</dbReference>
<gene>
    <name evidence="6" type="ORF">HRQ91_03370</name>
</gene>
<dbReference type="CDD" id="cd03216">
    <property type="entry name" value="ABC_Carb_Monos_I"/>
    <property type="match status" value="1"/>
</dbReference>
<name>A0A975IE67_9SPIR</name>
<feature type="domain" description="ABC transporter" evidence="5">
    <location>
        <begin position="3"/>
        <end position="235"/>
    </location>
</feature>
<dbReference type="InterPro" id="IPR003593">
    <property type="entry name" value="AAA+_ATPase"/>
</dbReference>
<dbReference type="GO" id="GO:0016887">
    <property type="term" value="F:ATP hydrolysis activity"/>
    <property type="evidence" value="ECO:0007669"/>
    <property type="project" value="InterPro"/>
</dbReference>
<organism evidence="6 7">
    <name type="scientific">Treponema parvum</name>
    <dbReference type="NCBI Taxonomy" id="138851"/>
    <lineage>
        <taxon>Bacteria</taxon>
        <taxon>Pseudomonadati</taxon>
        <taxon>Spirochaetota</taxon>
        <taxon>Spirochaetia</taxon>
        <taxon>Spirochaetales</taxon>
        <taxon>Treponemataceae</taxon>
        <taxon>Treponema</taxon>
    </lineage>
</organism>
<evidence type="ECO:0000256" key="4">
    <source>
        <dbReference type="ARBA" id="ARBA00022840"/>
    </source>
</evidence>
<keyword evidence="7" id="KW-1185">Reference proteome</keyword>
<dbReference type="SMART" id="SM00382">
    <property type="entry name" value="AAA"/>
    <property type="match status" value="1"/>
</dbReference>
<keyword evidence="3" id="KW-0547">Nucleotide-binding</keyword>
<dbReference type="EMBL" id="CP054142">
    <property type="protein sequence ID" value="QTQ13573.1"/>
    <property type="molecule type" value="Genomic_DNA"/>
</dbReference>
<dbReference type="PANTHER" id="PTHR43790">
    <property type="entry name" value="CARBOHYDRATE TRANSPORT ATP-BINDING PROTEIN MG119-RELATED"/>
    <property type="match status" value="1"/>
</dbReference>
<evidence type="ECO:0000256" key="1">
    <source>
        <dbReference type="ARBA" id="ARBA00022448"/>
    </source>
</evidence>
<evidence type="ECO:0000259" key="5">
    <source>
        <dbReference type="PROSITE" id="PS50893"/>
    </source>
</evidence>
<evidence type="ECO:0000313" key="7">
    <source>
        <dbReference type="Proteomes" id="UP000671908"/>
    </source>
</evidence>
<dbReference type="InterPro" id="IPR003439">
    <property type="entry name" value="ABC_transporter-like_ATP-bd"/>
</dbReference>
<proteinExistence type="predicted"/>
<dbReference type="Pfam" id="PF00005">
    <property type="entry name" value="ABC_tran"/>
    <property type="match status" value="2"/>
</dbReference>
<protein>
    <submittedName>
        <fullName evidence="6">ATP-binding cassette domain-containing protein</fullName>
    </submittedName>
</protein>
<dbReference type="AlphaFoldDB" id="A0A975IE67"/>
<dbReference type="RefSeq" id="WP_210120262.1">
    <property type="nucleotide sequence ID" value="NZ_CP054142.1"/>
</dbReference>
<keyword evidence="2" id="KW-0677">Repeat</keyword>
<dbReference type="InterPro" id="IPR027417">
    <property type="entry name" value="P-loop_NTPase"/>
</dbReference>
<accession>A0A975IE67</accession>
<keyword evidence="4 6" id="KW-0067">ATP-binding</keyword>
<feature type="domain" description="ABC transporter" evidence="5">
    <location>
        <begin position="254"/>
        <end position="513"/>
    </location>
</feature>
<keyword evidence="1" id="KW-0813">Transport</keyword>
<sequence>MIVSLKNITVSFPRKTALDNICLSFTPGKIHALLGENGAGKSTLASILSGDIRATSGQIVIDGAEVVFKDPRQAADNGIQIVRQRPLLARDITALENILLGSEQCNISNRFIKSRIEIYKKHWAPSLKTNLPVRDMGGDERFFTALLCALCREPKTLILDEPSVFLNTEQRSRLYKNLRESAQKGVTVIVITHSMSEAQNNTDTVTVLEKGKIIARYENSSDFKRGSAGYSDFEVGAEETSCRIKNFPFSENFISLNGVTLRPVNRPALFDVSLTAKSGEITLIEGLSESGLGTLEDLMIGMEDTRGKGKITLGCNTGAGKSRLTSRRRIAAEAKPSFIVDLAKKNLTSAMLRGKKYATCAMIPSDRVFRASNPELTVEQILTVYYKGNNPVQYAYSLIKKAEVSISPAEKAVNLSGGMLQRLILTRELEQNPEFLILCEPLQGLDSHSASAMCGKLFKYAEDGKCVIVLSAQDFPENLCGRIYVLSDGKIKQKIPSPPDDASSEISARAQNVTQNIINTNNSGSEK</sequence>
<dbReference type="Gene3D" id="3.40.50.300">
    <property type="entry name" value="P-loop containing nucleotide triphosphate hydrolases"/>
    <property type="match status" value="2"/>
</dbReference>
<evidence type="ECO:0000256" key="3">
    <source>
        <dbReference type="ARBA" id="ARBA00022741"/>
    </source>
</evidence>
<dbReference type="PROSITE" id="PS50893">
    <property type="entry name" value="ABC_TRANSPORTER_2"/>
    <property type="match status" value="2"/>
</dbReference>
<reference evidence="6 7" key="1">
    <citation type="journal article" date="2021" name="Microbiol. Resour. Announc.">
        <title>Complete Genome Sequences of Three Human Oral Treponema parvum Isolates.</title>
        <authorList>
            <person name="Zeng H."/>
            <person name="Watt R.M."/>
        </authorList>
    </citation>
    <scope>NUCLEOTIDE SEQUENCE [LARGE SCALE GENOMIC DNA]</scope>
    <source>
        <strain evidence="6 7">ATCC 700770</strain>
    </source>
</reference>
<dbReference type="Proteomes" id="UP000671908">
    <property type="component" value="Chromosome"/>
</dbReference>
<dbReference type="GO" id="GO:0005524">
    <property type="term" value="F:ATP binding"/>
    <property type="evidence" value="ECO:0007669"/>
    <property type="project" value="UniProtKB-KW"/>
</dbReference>